<organism evidence="1 2">
    <name type="scientific">Vibrio splendidus</name>
    <dbReference type="NCBI Taxonomy" id="29497"/>
    <lineage>
        <taxon>Bacteria</taxon>
        <taxon>Pseudomonadati</taxon>
        <taxon>Pseudomonadota</taxon>
        <taxon>Gammaproteobacteria</taxon>
        <taxon>Vibrionales</taxon>
        <taxon>Vibrionaceae</taxon>
        <taxon>Vibrio</taxon>
    </lineage>
</organism>
<dbReference type="EMBL" id="VTXL01000001">
    <property type="protein sequence ID" value="NOJ11148.1"/>
    <property type="molecule type" value="Genomic_DNA"/>
</dbReference>
<accession>A0A7Y4FX33</accession>
<name>A0A7Y4FX33_VIBSP</name>
<dbReference type="AlphaFoldDB" id="A0A7Y4FX33"/>
<evidence type="ECO:0000313" key="2">
    <source>
        <dbReference type="Proteomes" id="UP000519158"/>
    </source>
</evidence>
<comment type="caution">
    <text evidence="1">The sequence shown here is derived from an EMBL/GenBank/DDBJ whole genome shotgun (WGS) entry which is preliminary data.</text>
</comment>
<gene>
    <name evidence="1" type="ORF">F0234_00005</name>
</gene>
<protein>
    <submittedName>
        <fullName evidence="1">Uncharacterized protein</fullName>
    </submittedName>
</protein>
<proteinExistence type="predicted"/>
<evidence type="ECO:0000313" key="1">
    <source>
        <dbReference type="EMBL" id="NOJ11148.1"/>
    </source>
</evidence>
<reference evidence="1 2" key="1">
    <citation type="submission" date="2019-09" db="EMBL/GenBank/DDBJ databases">
        <title>Draft genome sequencing and comparative genomics of hatchery-associated Vibrios.</title>
        <authorList>
            <person name="Kehlet-Delgado H."/>
            <person name="Mueller R.S."/>
        </authorList>
    </citation>
    <scope>NUCLEOTIDE SEQUENCE [LARGE SCALE GENOMIC DNA]</scope>
    <source>
        <strain evidence="1 2">99-70-13A3</strain>
    </source>
</reference>
<sequence>MNAVIGSPSFYGAEDENVFFNCIYSLPDFVKVTGKGCELYIDFKSEVSNEAVEQLLVICRRWLISIDSLIDLKNPNNEDSPLWEQGIQ</sequence>
<dbReference type="Proteomes" id="UP000519158">
    <property type="component" value="Unassembled WGS sequence"/>
</dbReference>
<dbReference type="RefSeq" id="WP_171327184.1">
    <property type="nucleotide sequence ID" value="NZ_CAWPOP010000001.1"/>
</dbReference>